<evidence type="ECO:0000313" key="1">
    <source>
        <dbReference type="EMBL" id="KII66433.1"/>
    </source>
</evidence>
<evidence type="ECO:0000313" key="2">
    <source>
        <dbReference type="Proteomes" id="UP000031668"/>
    </source>
</evidence>
<comment type="caution">
    <text evidence="1">The sequence shown here is derived from an EMBL/GenBank/DDBJ whole genome shotgun (WGS) entry which is preliminary data.</text>
</comment>
<organism evidence="1 2">
    <name type="scientific">Thelohanellus kitauei</name>
    <name type="common">Myxosporean</name>
    <dbReference type="NCBI Taxonomy" id="669202"/>
    <lineage>
        <taxon>Eukaryota</taxon>
        <taxon>Metazoa</taxon>
        <taxon>Cnidaria</taxon>
        <taxon>Myxozoa</taxon>
        <taxon>Myxosporea</taxon>
        <taxon>Bivalvulida</taxon>
        <taxon>Platysporina</taxon>
        <taxon>Myxobolidae</taxon>
        <taxon>Thelohanellus</taxon>
    </lineage>
</organism>
<dbReference type="Proteomes" id="UP000031668">
    <property type="component" value="Unassembled WGS sequence"/>
</dbReference>
<dbReference type="AlphaFoldDB" id="A0A0C2JB64"/>
<name>A0A0C2JB64_THEKT</name>
<protein>
    <submittedName>
        <fullName evidence="1">Uncharacterized protein</fullName>
    </submittedName>
</protein>
<gene>
    <name evidence="1" type="ORF">RF11_02077</name>
</gene>
<proteinExistence type="predicted"/>
<reference evidence="1 2" key="1">
    <citation type="journal article" date="2014" name="Genome Biol. Evol.">
        <title>The genome of the myxosporean Thelohanellus kitauei shows adaptations to nutrient acquisition within its fish host.</title>
        <authorList>
            <person name="Yang Y."/>
            <person name="Xiong J."/>
            <person name="Zhou Z."/>
            <person name="Huo F."/>
            <person name="Miao W."/>
            <person name="Ran C."/>
            <person name="Liu Y."/>
            <person name="Zhang J."/>
            <person name="Feng J."/>
            <person name="Wang M."/>
            <person name="Wang M."/>
            <person name="Wang L."/>
            <person name="Yao B."/>
        </authorList>
    </citation>
    <scope>NUCLEOTIDE SEQUENCE [LARGE SCALE GENOMIC DNA]</scope>
    <source>
        <strain evidence="1">Wuqing</strain>
    </source>
</reference>
<dbReference type="EMBL" id="JWZT01003532">
    <property type="protein sequence ID" value="KII66433.1"/>
    <property type="molecule type" value="Genomic_DNA"/>
</dbReference>
<accession>A0A0C2JB64</accession>
<keyword evidence="2" id="KW-1185">Reference proteome</keyword>
<sequence>MGADKNTTTTCSDAKDAEKLVCGTIGGGVGLWAGNLLGQIVKGGPDGWTGIKREVLGSDPYGMAVNMLYGAVEGGAAGVAGGLFGGVLGGLAVGLSTKIILGAFKGKEAGLPGILQEGNKKNGTTINDGNLQGQDMRYKTARLAGNLVGLAFSDTSELATSFIGGAVINSAAGLAGSLFGVPLAGGAAEATLAEIRDKECGQIPLHRRDKYRFLTHKKDQSCILYKNKSSLGGDDPWLWI</sequence>